<proteinExistence type="predicted"/>
<feature type="transmembrane region" description="Helical" evidence="1">
    <location>
        <begin position="26"/>
        <end position="47"/>
    </location>
</feature>
<dbReference type="PANTHER" id="PTHR42208:SF1">
    <property type="entry name" value="HEAVY METAL TRANSPORTER"/>
    <property type="match status" value="1"/>
</dbReference>
<feature type="transmembrane region" description="Helical" evidence="1">
    <location>
        <begin position="68"/>
        <end position="87"/>
    </location>
</feature>
<feature type="transmembrane region" description="Helical" evidence="1">
    <location>
        <begin position="210"/>
        <end position="230"/>
    </location>
</feature>
<evidence type="ECO:0000256" key="1">
    <source>
        <dbReference type="SAM" id="Phobius"/>
    </source>
</evidence>
<reference evidence="4" key="1">
    <citation type="submission" date="2023-08" db="EMBL/GenBank/DDBJ databases">
        <title>Rhodospirillaceae gen. nov., a novel taxon isolated from the Yangtze River Yuezi River estuary sludge.</title>
        <authorList>
            <person name="Ruan L."/>
        </authorList>
    </citation>
    <scope>NUCLEOTIDE SEQUENCE [LARGE SCALE GENOMIC DNA]</scope>
    <source>
        <strain evidence="4">R-7</strain>
    </source>
</reference>
<keyword evidence="4" id="KW-1185">Reference proteome</keyword>
<accession>A0ABU0YJA7</accession>
<organism evidence="3 4">
    <name type="scientific">Dongia sedimenti</name>
    <dbReference type="NCBI Taxonomy" id="3064282"/>
    <lineage>
        <taxon>Bacteria</taxon>
        <taxon>Pseudomonadati</taxon>
        <taxon>Pseudomonadota</taxon>
        <taxon>Alphaproteobacteria</taxon>
        <taxon>Rhodospirillales</taxon>
        <taxon>Dongiaceae</taxon>
        <taxon>Dongia</taxon>
    </lineage>
</organism>
<evidence type="ECO:0000313" key="4">
    <source>
        <dbReference type="Proteomes" id="UP001230156"/>
    </source>
</evidence>
<keyword evidence="1" id="KW-0812">Transmembrane</keyword>
<dbReference type="Pfam" id="PF13386">
    <property type="entry name" value="DsbD_2"/>
    <property type="match status" value="1"/>
</dbReference>
<comment type="caution">
    <text evidence="3">The sequence shown here is derived from an EMBL/GenBank/DDBJ whole genome shotgun (WGS) entry which is preliminary data.</text>
</comment>
<dbReference type="Proteomes" id="UP001230156">
    <property type="component" value="Unassembled WGS sequence"/>
</dbReference>
<evidence type="ECO:0000259" key="2">
    <source>
        <dbReference type="Pfam" id="PF13386"/>
    </source>
</evidence>
<sequence length="233" mass="23867">MDALTILAAHCQTAVQQNAPLILALFMAGVVGSAGHCAGMCGPFVLAQVGARTQLGRLAGAALLPYHLGRGTTYIVFGALLAAPIGLLSRLEQLRWIPAAMLVAAAALFLFQALRGWNVIGGRAPRFLHLARGLFARPFGARGYALGVALGFLPCGLLYSALGAAAATADPVAAAAGMLGFVLGTMPMLVAIGLLGHGAATHWRDLARRAMPVIAAVNAVVLLAMAWRIAGIA</sequence>
<feature type="transmembrane region" description="Helical" evidence="1">
    <location>
        <begin position="174"/>
        <end position="198"/>
    </location>
</feature>
<dbReference type="RefSeq" id="WP_379955239.1">
    <property type="nucleotide sequence ID" value="NZ_JAUYVI010000003.1"/>
</dbReference>
<protein>
    <submittedName>
        <fullName evidence="3">Sulfite exporter TauE/SafE family protein</fullName>
    </submittedName>
</protein>
<feature type="transmembrane region" description="Helical" evidence="1">
    <location>
        <begin position="141"/>
        <end position="162"/>
    </location>
</feature>
<feature type="domain" description="Urease accessory protein UreH-like transmembrane" evidence="2">
    <location>
        <begin position="25"/>
        <end position="219"/>
    </location>
</feature>
<keyword evidence="1" id="KW-0472">Membrane</keyword>
<evidence type="ECO:0000313" key="3">
    <source>
        <dbReference type="EMBL" id="MDQ7247804.1"/>
    </source>
</evidence>
<feature type="transmembrane region" description="Helical" evidence="1">
    <location>
        <begin position="99"/>
        <end position="120"/>
    </location>
</feature>
<dbReference type="InterPro" id="IPR039447">
    <property type="entry name" value="UreH-like_TM_dom"/>
</dbReference>
<dbReference type="PANTHER" id="PTHR42208">
    <property type="entry name" value="HEAVY METAL TRANSPORTER-RELATED"/>
    <property type="match status" value="1"/>
</dbReference>
<name>A0ABU0YJA7_9PROT</name>
<keyword evidence="1" id="KW-1133">Transmembrane helix</keyword>
<gene>
    <name evidence="3" type="ORF">Q8A70_09010</name>
</gene>
<dbReference type="EMBL" id="JAUYVI010000003">
    <property type="protein sequence ID" value="MDQ7247804.1"/>
    <property type="molecule type" value="Genomic_DNA"/>
</dbReference>